<dbReference type="OrthoDB" id="9789920at2"/>
<dbReference type="GO" id="GO:0005886">
    <property type="term" value="C:plasma membrane"/>
    <property type="evidence" value="ECO:0007669"/>
    <property type="project" value="UniProtKB-SubCell"/>
</dbReference>
<sequence>MKIRHADHRDKIELQMTPMIDIVFLLLVFFIMTFKIVLPEGDFNIRMPLPSEDTQPQPLETPTLRLRLASNDDGSLQSVSLGEKSFGNGPDAFAQLHQYLRSLIQDDGGPGAGDEPEVEIDADYNLRYDYTIHAITAISGYHENNDTHTLVEKIRFTPPKKP</sequence>
<gene>
    <name evidence="9" type="ORF">KOR34_09830</name>
</gene>
<dbReference type="PANTHER" id="PTHR30558:SF3">
    <property type="entry name" value="BIOPOLYMER TRANSPORT PROTEIN EXBD-RELATED"/>
    <property type="match status" value="1"/>
</dbReference>
<comment type="similarity">
    <text evidence="2 7">Belongs to the ExbD/TolR family.</text>
</comment>
<comment type="caution">
    <text evidence="9">The sequence shown here is derived from an EMBL/GenBank/DDBJ whole genome shotgun (WGS) entry which is preliminary data.</text>
</comment>
<organism evidence="9 10">
    <name type="scientific">Posidoniimonas corsicana</name>
    <dbReference type="NCBI Taxonomy" id="1938618"/>
    <lineage>
        <taxon>Bacteria</taxon>
        <taxon>Pseudomonadati</taxon>
        <taxon>Planctomycetota</taxon>
        <taxon>Planctomycetia</taxon>
        <taxon>Pirellulales</taxon>
        <taxon>Lacipirellulaceae</taxon>
        <taxon>Posidoniimonas</taxon>
    </lineage>
</organism>
<evidence type="ECO:0000256" key="4">
    <source>
        <dbReference type="ARBA" id="ARBA00022692"/>
    </source>
</evidence>
<evidence type="ECO:0000256" key="7">
    <source>
        <dbReference type="RuleBase" id="RU003879"/>
    </source>
</evidence>
<accession>A0A5C5VBT0</accession>
<keyword evidence="4 7" id="KW-0812">Transmembrane</keyword>
<evidence type="ECO:0000256" key="2">
    <source>
        <dbReference type="ARBA" id="ARBA00005811"/>
    </source>
</evidence>
<dbReference type="InterPro" id="IPR003400">
    <property type="entry name" value="ExbD"/>
</dbReference>
<keyword evidence="7" id="KW-0653">Protein transport</keyword>
<reference evidence="9 10" key="1">
    <citation type="submission" date="2019-02" db="EMBL/GenBank/DDBJ databases">
        <title>Deep-cultivation of Planctomycetes and their phenomic and genomic characterization uncovers novel biology.</title>
        <authorList>
            <person name="Wiegand S."/>
            <person name="Jogler M."/>
            <person name="Boedeker C."/>
            <person name="Pinto D."/>
            <person name="Vollmers J."/>
            <person name="Rivas-Marin E."/>
            <person name="Kohn T."/>
            <person name="Peeters S.H."/>
            <person name="Heuer A."/>
            <person name="Rast P."/>
            <person name="Oberbeckmann S."/>
            <person name="Bunk B."/>
            <person name="Jeske O."/>
            <person name="Meyerdierks A."/>
            <person name="Storesund J.E."/>
            <person name="Kallscheuer N."/>
            <person name="Luecker S."/>
            <person name="Lage O.M."/>
            <person name="Pohl T."/>
            <person name="Merkel B.J."/>
            <person name="Hornburger P."/>
            <person name="Mueller R.-W."/>
            <person name="Bruemmer F."/>
            <person name="Labrenz M."/>
            <person name="Spormann A.M."/>
            <person name="Op Den Camp H."/>
            <person name="Overmann J."/>
            <person name="Amann R."/>
            <person name="Jetten M.S.M."/>
            <person name="Mascher T."/>
            <person name="Medema M.H."/>
            <person name="Devos D.P."/>
            <person name="Kaster A.-K."/>
            <person name="Ovreas L."/>
            <person name="Rohde M."/>
            <person name="Galperin M.Y."/>
            <person name="Jogler C."/>
        </authorList>
    </citation>
    <scope>NUCLEOTIDE SEQUENCE [LARGE SCALE GENOMIC DNA]</scope>
    <source>
        <strain evidence="9 10">KOR34</strain>
    </source>
</reference>
<keyword evidence="7" id="KW-0813">Transport</keyword>
<keyword evidence="6 8" id="KW-0472">Membrane</keyword>
<dbReference type="EMBL" id="SIHJ01000001">
    <property type="protein sequence ID" value="TWT36084.1"/>
    <property type="molecule type" value="Genomic_DNA"/>
</dbReference>
<dbReference type="AlphaFoldDB" id="A0A5C5VBT0"/>
<dbReference type="GO" id="GO:0015031">
    <property type="term" value="P:protein transport"/>
    <property type="evidence" value="ECO:0007669"/>
    <property type="project" value="UniProtKB-KW"/>
</dbReference>
<keyword evidence="5 8" id="KW-1133">Transmembrane helix</keyword>
<evidence type="ECO:0000256" key="5">
    <source>
        <dbReference type="ARBA" id="ARBA00022989"/>
    </source>
</evidence>
<evidence type="ECO:0000256" key="6">
    <source>
        <dbReference type="ARBA" id="ARBA00023136"/>
    </source>
</evidence>
<comment type="subcellular location">
    <subcellularLocation>
        <location evidence="1">Cell membrane</location>
        <topology evidence="1">Single-pass membrane protein</topology>
    </subcellularLocation>
    <subcellularLocation>
        <location evidence="7">Cell membrane</location>
        <topology evidence="7">Single-pass type II membrane protein</topology>
    </subcellularLocation>
</comment>
<name>A0A5C5VBT0_9BACT</name>
<dbReference type="Proteomes" id="UP000316714">
    <property type="component" value="Unassembled WGS sequence"/>
</dbReference>
<dbReference type="GO" id="GO:0022857">
    <property type="term" value="F:transmembrane transporter activity"/>
    <property type="evidence" value="ECO:0007669"/>
    <property type="project" value="InterPro"/>
</dbReference>
<evidence type="ECO:0000256" key="1">
    <source>
        <dbReference type="ARBA" id="ARBA00004162"/>
    </source>
</evidence>
<proteinExistence type="inferred from homology"/>
<evidence type="ECO:0000256" key="8">
    <source>
        <dbReference type="SAM" id="Phobius"/>
    </source>
</evidence>
<keyword evidence="10" id="KW-1185">Reference proteome</keyword>
<feature type="transmembrane region" description="Helical" evidence="8">
    <location>
        <begin position="20"/>
        <end position="38"/>
    </location>
</feature>
<protein>
    <submittedName>
        <fullName evidence="9">Biopolymer transport protein ExbD/TolR</fullName>
    </submittedName>
</protein>
<dbReference type="RefSeq" id="WP_146562716.1">
    <property type="nucleotide sequence ID" value="NZ_SIHJ01000001.1"/>
</dbReference>
<keyword evidence="3" id="KW-1003">Cell membrane</keyword>
<evidence type="ECO:0000313" key="10">
    <source>
        <dbReference type="Proteomes" id="UP000316714"/>
    </source>
</evidence>
<dbReference type="Pfam" id="PF02472">
    <property type="entry name" value="ExbD"/>
    <property type="match status" value="1"/>
</dbReference>
<evidence type="ECO:0000256" key="3">
    <source>
        <dbReference type="ARBA" id="ARBA00022475"/>
    </source>
</evidence>
<dbReference type="PANTHER" id="PTHR30558">
    <property type="entry name" value="EXBD MEMBRANE COMPONENT OF PMF-DRIVEN MACROMOLECULE IMPORT SYSTEM"/>
    <property type="match status" value="1"/>
</dbReference>
<evidence type="ECO:0000313" key="9">
    <source>
        <dbReference type="EMBL" id="TWT36084.1"/>
    </source>
</evidence>